<dbReference type="RefSeq" id="WP_333722703.1">
    <property type="nucleotide sequence ID" value="NZ_CP049219.1"/>
</dbReference>
<name>A0AAJ4N8Z1_AGRTU</name>
<dbReference type="InterPro" id="IPR027417">
    <property type="entry name" value="P-loop_NTPase"/>
</dbReference>
<dbReference type="PROSITE" id="PS50893">
    <property type="entry name" value="ABC_TRANSPORTER_2"/>
    <property type="match status" value="1"/>
</dbReference>
<protein>
    <submittedName>
        <fullName evidence="5">ABC transporter ATP-binding protein</fullName>
    </submittedName>
</protein>
<evidence type="ECO:0000256" key="2">
    <source>
        <dbReference type="ARBA" id="ARBA00022741"/>
    </source>
</evidence>
<dbReference type="Pfam" id="PF00005">
    <property type="entry name" value="ABC_tran"/>
    <property type="match status" value="1"/>
</dbReference>
<dbReference type="PANTHER" id="PTHR45772:SF2">
    <property type="entry name" value="ABC TRANSPORTER ATP-BINDING PROTEIN"/>
    <property type="match status" value="1"/>
</dbReference>
<dbReference type="CDD" id="cd03219">
    <property type="entry name" value="ABC_Mj1267_LivG_branched"/>
    <property type="match status" value="1"/>
</dbReference>
<dbReference type="AlphaFoldDB" id="A0AAJ4N8Z1"/>
<gene>
    <name evidence="5" type="ORF">G6M86_26765</name>
</gene>
<dbReference type="GO" id="GO:0005886">
    <property type="term" value="C:plasma membrane"/>
    <property type="evidence" value="ECO:0007669"/>
    <property type="project" value="TreeGrafter"/>
</dbReference>
<dbReference type="Proteomes" id="UP000663946">
    <property type="component" value="Plasmid pQ15_94_2"/>
</dbReference>
<keyword evidence="1" id="KW-0813">Transport</keyword>
<evidence type="ECO:0000256" key="1">
    <source>
        <dbReference type="ARBA" id="ARBA00022448"/>
    </source>
</evidence>
<dbReference type="Pfam" id="PF12399">
    <property type="entry name" value="BCA_ABC_TP_C"/>
    <property type="match status" value="1"/>
</dbReference>
<dbReference type="SMART" id="SM00382">
    <property type="entry name" value="AAA"/>
    <property type="match status" value="1"/>
</dbReference>
<feature type="domain" description="ABC transporter" evidence="4">
    <location>
        <begin position="6"/>
        <end position="247"/>
    </location>
</feature>
<proteinExistence type="predicted"/>
<dbReference type="InterPro" id="IPR003593">
    <property type="entry name" value="AAA+_ATPase"/>
</dbReference>
<dbReference type="PANTHER" id="PTHR45772">
    <property type="entry name" value="CONSERVED COMPONENT OF ABC TRANSPORTER FOR NATURAL AMINO ACIDS-RELATED"/>
    <property type="match status" value="1"/>
</dbReference>
<dbReference type="InterPro" id="IPR003439">
    <property type="entry name" value="ABC_transporter-like_ATP-bd"/>
</dbReference>
<evidence type="ECO:0000313" key="5">
    <source>
        <dbReference type="EMBL" id="QTG16911.1"/>
    </source>
</evidence>
<dbReference type="EMBL" id="CP049219">
    <property type="protein sequence ID" value="QTG16911.1"/>
    <property type="molecule type" value="Genomic_DNA"/>
</dbReference>
<dbReference type="InterPro" id="IPR051120">
    <property type="entry name" value="ABC_AA/LPS_Transport"/>
</dbReference>
<dbReference type="GO" id="GO:0016887">
    <property type="term" value="F:ATP hydrolysis activity"/>
    <property type="evidence" value="ECO:0007669"/>
    <property type="project" value="InterPro"/>
</dbReference>
<keyword evidence="5" id="KW-0614">Plasmid</keyword>
<evidence type="ECO:0000313" key="6">
    <source>
        <dbReference type="Proteomes" id="UP000663946"/>
    </source>
</evidence>
<geneLocation type="plasmid" evidence="5 6">
    <name>pQ15_94_2</name>
</geneLocation>
<dbReference type="SUPFAM" id="SSF52540">
    <property type="entry name" value="P-loop containing nucleoside triphosphate hydrolases"/>
    <property type="match status" value="1"/>
</dbReference>
<keyword evidence="2" id="KW-0547">Nucleotide-binding</keyword>
<dbReference type="InterPro" id="IPR032823">
    <property type="entry name" value="BCA_ABC_TP_C"/>
</dbReference>
<reference evidence="5" key="1">
    <citation type="submission" date="2020-02" db="EMBL/GenBank/DDBJ databases">
        <title>Unexpected conservation and global transmission of agrobacterial virulence plasmids.</title>
        <authorList>
            <person name="Weisberg A.J."/>
            <person name="Davis E.W. II"/>
            <person name="Tabima J.R."/>
            <person name="Belcher M.S."/>
            <person name="Miller M."/>
            <person name="Kuo C.-H."/>
            <person name="Loper J.E."/>
            <person name="Grunwald N.J."/>
            <person name="Putnam M.L."/>
            <person name="Chang J.H."/>
        </authorList>
    </citation>
    <scope>NUCLEOTIDE SEQUENCE</scope>
    <source>
        <strain evidence="5">Q15/94</strain>
        <plasmid evidence="5">pQ15_94_2</plasmid>
    </source>
</reference>
<evidence type="ECO:0000256" key="3">
    <source>
        <dbReference type="ARBA" id="ARBA00022840"/>
    </source>
</evidence>
<keyword evidence="3 5" id="KW-0067">ATP-binding</keyword>
<evidence type="ECO:0000259" key="4">
    <source>
        <dbReference type="PROSITE" id="PS50893"/>
    </source>
</evidence>
<accession>A0AAJ4N8Z1</accession>
<sequence>MTDPILSISNLTKRFGGLHVTNDVCLDILPGEIHALIGPNGAGKSTLIHQISGLLTPDAGTIVFCGNDMTRDEPFRRAELGLARSFQITSIIPAFTVLENVSLATQARDSSSFRFFGDASLEAALIEPAMNALKDVDLTGRAHVIASELSHGEKRSLEVAMALALKPHMVLLDEPMAGTGPEETDRLIALLKRLKGRFPILLVEHDMEAVFALADRVSVLIYGRIVITGTPDEIRTHPEVIAAYLGDEVE</sequence>
<dbReference type="Gene3D" id="3.40.50.300">
    <property type="entry name" value="P-loop containing nucleotide triphosphate hydrolases"/>
    <property type="match status" value="1"/>
</dbReference>
<organism evidence="5 6">
    <name type="scientific">Agrobacterium tumefaciens</name>
    <dbReference type="NCBI Taxonomy" id="358"/>
    <lineage>
        <taxon>Bacteria</taxon>
        <taxon>Pseudomonadati</taxon>
        <taxon>Pseudomonadota</taxon>
        <taxon>Alphaproteobacteria</taxon>
        <taxon>Hyphomicrobiales</taxon>
        <taxon>Rhizobiaceae</taxon>
        <taxon>Rhizobium/Agrobacterium group</taxon>
        <taxon>Agrobacterium</taxon>
        <taxon>Agrobacterium tumefaciens complex</taxon>
    </lineage>
</organism>
<dbReference type="GO" id="GO:0005524">
    <property type="term" value="F:ATP binding"/>
    <property type="evidence" value="ECO:0007669"/>
    <property type="project" value="UniProtKB-KW"/>
</dbReference>